<keyword evidence="1" id="KW-0732">Signal</keyword>
<dbReference type="InParanoid" id="A0A6C2YJH2"/>
<protein>
    <submittedName>
        <fullName evidence="2">Uncharacterized protein</fullName>
    </submittedName>
</protein>
<accession>A0A6C2YJH2</accession>
<gene>
    <name evidence="2" type="ORF">GMBLW1_22420</name>
</gene>
<keyword evidence="3" id="KW-1185">Reference proteome</keyword>
<name>A0A6C2YJH2_9BACT</name>
<dbReference type="EMBL" id="LR593887">
    <property type="protein sequence ID" value="VTR99242.1"/>
    <property type="molecule type" value="Genomic_DNA"/>
</dbReference>
<evidence type="ECO:0000313" key="2">
    <source>
        <dbReference type="EMBL" id="VIP01718.1"/>
    </source>
</evidence>
<evidence type="ECO:0000313" key="3">
    <source>
        <dbReference type="Proteomes" id="UP000464378"/>
    </source>
</evidence>
<feature type="signal peptide" evidence="1">
    <location>
        <begin position="1"/>
        <end position="26"/>
    </location>
</feature>
<dbReference type="KEGG" id="tim:GMBLW1_22420"/>
<dbReference type="AlphaFoldDB" id="A0A6C2YJH2"/>
<dbReference type="EMBL" id="LR586016">
    <property type="protein sequence ID" value="VIP01718.1"/>
    <property type="molecule type" value="Genomic_DNA"/>
</dbReference>
<dbReference type="RefSeq" id="WP_162656971.1">
    <property type="nucleotide sequence ID" value="NZ_LR593887.1"/>
</dbReference>
<proteinExistence type="predicted"/>
<dbReference type="Proteomes" id="UP000464378">
    <property type="component" value="Chromosome"/>
</dbReference>
<feature type="chain" id="PRO_5036172712" evidence="1">
    <location>
        <begin position="27"/>
        <end position="102"/>
    </location>
</feature>
<organism evidence="2">
    <name type="scientific">Tuwongella immobilis</name>
    <dbReference type="NCBI Taxonomy" id="692036"/>
    <lineage>
        <taxon>Bacteria</taxon>
        <taxon>Pseudomonadati</taxon>
        <taxon>Planctomycetota</taxon>
        <taxon>Planctomycetia</taxon>
        <taxon>Gemmatales</taxon>
        <taxon>Gemmataceae</taxon>
        <taxon>Tuwongella</taxon>
    </lineage>
</organism>
<sequence length="102" mass="11474">MSAHIRPLWAAGLALLAGLLPMTALHAEHPHHAPVPGYVEIYPPTSTGGVYSMFRSNGDNPYNGGKRPIWGRWFTVVEPKVHPDRLRWYQRPESIAPIRIAR</sequence>
<evidence type="ECO:0000256" key="1">
    <source>
        <dbReference type="SAM" id="SignalP"/>
    </source>
</evidence>
<reference evidence="2" key="1">
    <citation type="submission" date="2019-04" db="EMBL/GenBank/DDBJ databases">
        <authorList>
            <consortium name="Science for Life Laboratories"/>
        </authorList>
    </citation>
    <scope>NUCLEOTIDE SEQUENCE</scope>
    <source>
        <strain evidence="2">MBLW1</strain>
    </source>
</reference>